<dbReference type="AlphaFoldDB" id="A0A1N7EX97"/>
<evidence type="ECO:0000313" key="2">
    <source>
        <dbReference type="EMBL" id="SIR92728.1"/>
    </source>
</evidence>
<feature type="region of interest" description="Disordered" evidence="1">
    <location>
        <begin position="20"/>
        <end position="46"/>
    </location>
</feature>
<proteinExistence type="predicted"/>
<gene>
    <name evidence="2" type="ORF">SAMN05421858_4601</name>
</gene>
<feature type="compositionally biased region" description="Polar residues" evidence="1">
    <location>
        <begin position="20"/>
        <end position="29"/>
    </location>
</feature>
<accession>A0A1N7EX97</accession>
<dbReference type="EMBL" id="FTNO01000007">
    <property type="protein sequence ID" value="SIR92728.1"/>
    <property type="molecule type" value="Genomic_DNA"/>
</dbReference>
<evidence type="ECO:0000313" key="3">
    <source>
        <dbReference type="Proteomes" id="UP000186914"/>
    </source>
</evidence>
<name>A0A1N7EX97_9EURY</name>
<dbReference type="RefSeq" id="WP_175609783.1">
    <property type="nucleotide sequence ID" value="NZ_FTNO01000007.1"/>
</dbReference>
<evidence type="ECO:0000256" key="1">
    <source>
        <dbReference type="SAM" id="MobiDB-lite"/>
    </source>
</evidence>
<protein>
    <submittedName>
        <fullName evidence="2">Uncharacterized protein</fullName>
    </submittedName>
</protein>
<organism evidence="2 3">
    <name type="scientific">Haladaptatus litoreus</name>
    <dbReference type="NCBI Taxonomy" id="553468"/>
    <lineage>
        <taxon>Archaea</taxon>
        <taxon>Methanobacteriati</taxon>
        <taxon>Methanobacteriota</taxon>
        <taxon>Stenosarchaea group</taxon>
        <taxon>Halobacteria</taxon>
        <taxon>Halobacteriales</taxon>
        <taxon>Haladaptataceae</taxon>
        <taxon>Haladaptatus</taxon>
    </lineage>
</organism>
<dbReference type="Proteomes" id="UP000186914">
    <property type="component" value="Unassembled WGS sequence"/>
</dbReference>
<reference evidence="3" key="1">
    <citation type="submission" date="2017-01" db="EMBL/GenBank/DDBJ databases">
        <authorList>
            <person name="Varghese N."/>
            <person name="Submissions S."/>
        </authorList>
    </citation>
    <scope>NUCLEOTIDE SEQUENCE [LARGE SCALE GENOMIC DNA]</scope>
    <source>
        <strain evidence="3">CGMCC 1.7737</strain>
    </source>
</reference>
<sequence length="46" mass="4987">MQWQCRPTPRATKNVQYAESNAQNFNEQVQDGDDNGNGGGPPPIGV</sequence>
<keyword evidence="3" id="KW-1185">Reference proteome</keyword>